<protein>
    <submittedName>
        <fullName evidence="2">Uncharacterized protein</fullName>
    </submittedName>
</protein>
<organism evidence="2">
    <name type="scientific">Trichuris suis</name>
    <name type="common">pig whipworm</name>
    <dbReference type="NCBI Taxonomy" id="68888"/>
    <lineage>
        <taxon>Eukaryota</taxon>
        <taxon>Metazoa</taxon>
        <taxon>Ecdysozoa</taxon>
        <taxon>Nematoda</taxon>
        <taxon>Enoplea</taxon>
        <taxon>Dorylaimia</taxon>
        <taxon>Trichinellida</taxon>
        <taxon>Trichuridae</taxon>
        <taxon>Trichuris</taxon>
    </lineage>
</organism>
<dbReference type="Proteomes" id="UP000030758">
    <property type="component" value="Unassembled WGS sequence"/>
</dbReference>
<name>A0A085N009_9BILA</name>
<dbReference type="AlphaFoldDB" id="A0A085N009"/>
<evidence type="ECO:0000256" key="1">
    <source>
        <dbReference type="SAM" id="SignalP"/>
    </source>
</evidence>
<proteinExistence type="predicted"/>
<dbReference type="InterPro" id="IPR000718">
    <property type="entry name" value="Peptidase_M13"/>
</dbReference>
<keyword evidence="1" id="KW-0732">Signal</keyword>
<evidence type="ECO:0000313" key="2">
    <source>
        <dbReference type="EMBL" id="KFD62805.1"/>
    </source>
</evidence>
<dbReference type="EMBL" id="KL367587">
    <property type="protein sequence ID" value="KFD62805.1"/>
    <property type="molecule type" value="Genomic_DNA"/>
</dbReference>
<accession>A0A085N009</accession>
<sequence>MMPKIVSIFVIVFSILADKLSSRYAPRLEPKRYPSNDTNSSETTKHEVCMSESCKAIAKNLRLAMDVQADPCVDFYE</sequence>
<gene>
    <name evidence="2" type="ORF">M514_24993</name>
</gene>
<reference evidence="2" key="1">
    <citation type="journal article" date="2014" name="Nat. Genet.">
        <title>Genome and transcriptome of the porcine whipworm Trichuris suis.</title>
        <authorList>
            <person name="Jex A.R."/>
            <person name="Nejsum P."/>
            <person name="Schwarz E.M."/>
            <person name="Hu L."/>
            <person name="Young N.D."/>
            <person name="Hall R.S."/>
            <person name="Korhonen P.K."/>
            <person name="Liao S."/>
            <person name="Thamsborg S."/>
            <person name="Xia J."/>
            <person name="Xu P."/>
            <person name="Wang S."/>
            <person name="Scheerlinck J.P."/>
            <person name="Hofmann A."/>
            <person name="Sternberg P.W."/>
            <person name="Wang J."/>
            <person name="Gasser R.B."/>
        </authorList>
    </citation>
    <scope>NUCLEOTIDE SEQUENCE [LARGE SCALE GENOMIC DNA]</scope>
    <source>
        <strain evidence="2">DCEP-RM93F</strain>
    </source>
</reference>
<dbReference type="GO" id="GO:0004222">
    <property type="term" value="F:metalloendopeptidase activity"/>
    <property type="evidence" value="ECO:0007669"/>
    <property type="project" value="InterPro"/>
</dbReference>
<feature type="chain" id="PRO_5001795594" evidence="1">
    <location>
        <begin position="18"/>
        <end position="77"/>
    </location>
</feature>
<feature type="signal peptide" evidence="1">
    <location>
        <begin position="1"/>
        <end position="17"/>
    </location>
</feature>
<dbReference type="PROSITE" id="PS51885">
    <property type="entry name" value="NEPRILYSIN"/>
    <property type="match status" value="1"/>
</dbReference>
<dbReference type="GO" id="GO:0006508">
    <property type="term" value="P:proteolysis"/>
    <property type="evidence" value="ECO:0007669"/>
    <property type="project" value="InterPro"/>
</dbReference>